<accession>W1WID3</accession>
<reference evidence="2" key="1">
    <citation type="submission" date="2013-12" db="EMBL/GenBank/DDBJ databases">
        <title>A Varibaculum cambriense genome reconstructed from a premature infant gut community with otherwise low bacterial novelty that shifts toward anaerobic metabolism during the third week of life.</title>
        <authorList>
            <person name="Brown C.T."/>
            <person name="Sharon I."/>
            <person name="Thomas B.C."/>
            <person name="Castelle C.J."/>
            <person name="Morowitz M.J."/>
            <person name="Banfield J.F."/>
        </authorList>
    </citation>
    <scope>NUCLEOTIDE SEQUENCE</scope>
</reference>
<feature type="compositionally biased region" description="Polar residues" evidence="1">
    <location>
        <begin position="153"/>
        <end position="170"/>
    </location>
</feature>
<comment type="caution">
    <text evidence="2">The sequence shown here is derived from an EMBL/GenBank/DDBJ whole genome shotgun (WGS) entry which is preliminary data.</text>
</comment>
<feature type="non-terminal residue" evidence="2">
    <location>
        <position position="170"/>
    </location>
</feature>
<name>W1WID3_9ZZZZ</name>
<evidence type="ECO:0000256" key="1">
    <source>
        <dbReference type="SAM" id="MobiDB-lite"/>
    </source>
</evidence>
<dbReference type="EMBL" id="AZMM01018879">
    <property type="protein sequence ID" value="ETJ16184.1"/>
    <property type="molecule type" value="Genomic_DNA"/>
</dbReference>
<protein>
    <submittedName>
        <fullName evidence="2">Uncharacterized protein</fullName>
    </submittedName>
</protein>
<dbReference type="AlphaFoldDB" id="W1WID3"/>
<evidence type="ECO:0000313" key="2">
    <source>
        <dbReference type="EMBL" id="ETJ16184.1"/>
    </source>
</evidence>
<feature type="region of interest" description="Disordered" evidence="1">
    <location>
        <begin position="146"/>
        <end position="170"/>
    </location>
</feature>
<proteinExistence type="predicted"/>
<sequence>MATTSSGFTDLFGSFPVSALTASTTAGIRVEPPTRITSSISDKLKPASERAWRTGTFVRSTRSRVKSSNLARVKVISKWRGPASPAVINGKLICVEVTPERSFFAFSAASFKRCIAILSVDKSIPFSFLNSATKWSMIFWSKSSPPSLLSPAVDNTSKTPSPNSRIETSN</sequence>
<gene>
    <name evidence="2" type="ORF">Q604_UNBc4C00098G0001</name>
</gene>
<organism evidence="2">
    <name type="scientific">human gut metagenome</name>
    <dbReference type="NCBI Taxonomy" id="408170"/>
    <lineage>
        <taxon>unclassified sequences</taxon>
        <taxon>metagenomes</taxon>
        <taxon>organismal metagenomes</taxon>
    </lineage>
</organism>